<name>A0A0F9RYB0_9ZZZZ</name>
<organism evidence="2">
    <name type="scientific">marine sediment metagenome</name>
    <dbReference type="NCBI Taxonomy" id="412755"/>
    <lineage>
        <taxon>unclassified sequences</taxon>
        <taxon>metagenomes</taxon>
        <taxon>ecological metagenomes</taxon>
    </lineage>
</organism>
<gene>
    <name evidence="2" type="ORF">LCGC14_0839150</name>
</gene>
<proteinExistence type="predicted"/>
<dbReference type="AlphaFoldDB" id="A0A0F9RYB0"/>
<evidence type="ECO:0000256" key="1">
    <source>
        <dbReference type="SAM" id="MobiDB-lite"/>
    </source>
</evidence>
<dbReference type="EMBL" id="LAZR01002448">
    <property type="protein sequence ID" value="KKN29916.1"/>
    <property type="molecule type" value="Genomic_DNA"/>
</dbReference>
<reference evidence="2" key="1">
    <citation type="journal article" date="2015" name="Nature">
        <title>Complex archaea that bridge the gap between prokaryotes and eukaryotes.</title>
        <authorList>
            <person name="Spang A."/>
            <person name="Saw J.H."/>
            <person name="Jorgensen S.L."/>
            <person name="Zaremba-Niedzwiedzka K."/>
            <person name="Martijn J."/>
            <person name="Lind A.E."/>
            <person name="van Eijk R."/>
            <person name="Schleper C."/>
            <person name="Guy L."/>
            <person name="Ettema T.J."/>
        </authorList>
    </citation>
    <scope>NUCLEOTIDE SEQUENCE</scope>
</reference>
<comment type="caution">
    <text evidence="2">The sequence shown here is derived from an EMBL/GenBank/DDBJ whole genome shotgun (WGS) entry which is preliminary data.</text>
</comment>
<protein>
    <submittedName>
        <fullName evidence="2">Uncharacterized protein</fullName>
    </submittedName>
</protein>
<evidence type="ECO:0000313" key="2">
    <source>
        <dbReference type="EMBL" id="KKN29916.1"/>
    </source>
</evidence>
<feature type="region of interest" description="Disordered" evidence="1">
    <location>
        <begin position="191"/>
        <end position="210"/>
    </location>
</feature>
<accession>A0A0F9RYB0</accession>
<sequence>MPESFVSPVDIANMALSHVGAKSAIESLDEKTAEATQARIWYDYSRRVVLEAHNWHFARKRVTLALHGDTISETSTDPMAGVWGFRYQYPPDCLVARKIQNPNAPPDDAVPFTVEGSLDGKEKTILTSMEDAVLVYTWNLENTDMFSSLFVLAMSHLLAHHVAYSLTGSRRIKVDELKIFQGLVPLATGVDANEGVDPPPRDTDWIRARQ</sequence>
<feature type="compositionally biased region" description="Basic and acidic residues" evidence="1">
    <location>
        <begin position="199"/>
        <end position="210"/>
    </location>
</feature>